<keyword evidence="4" id="KW-1185">Reference proteome</keyword>
<evidence type="ECO:0000256" key="1">
    <source>
        <dbReference type="SAM" id="MobiDB-lite"/>
    </source>
</evidence>
<evidence type="ECO:0000313" key="4">
    <source>
        <dbReference type="Proteomes" id="UP000239209"/>
    </source>
</evidence>
<protein>
    <submittedName>
        <fullName evidence="3">Uncharacterized protein</fullName>
    </submittedName>
</protein>
<keyword evidence="2" id="KW-1133">Transmembrane helix</keyword>
<reference evidence="3 4" key="1">
    <citation type="submission" date="2018-03" db="EMBL/GenBank/DDBJ databases">
        <title>Genomic Encyclopedia of Archaeal and Bacterial Type Strains, Phase II (KMG-II): from individual species to whole genera.</title>
        <authorList>
            <person name="Goeker M."/>
        </authorList>
    </citation>
    <scope>NUCLEOTIDE SEQUENCE [LARGE SCALE GENOMIC DNA]</scope>
    <source>
        <strain evidence="3 4">DSM 45348</strain>
    </source>
</reference>
<dbReference type="InterPro" id="IPR045428">
    <property type="entry name" value="EACC1"/>
</dbReference>
<gene>
    <name evidence="3" type="ORF">CLV70_12918</name>
</gene>
<feature type="transmembrane region" description="Helical" evidence="2">
    <location>
        <begin position="60"/>
        <end position="81"/>
    </location>
</feature>
<feature type="region of interest" description="Disordered" evidence="1">
    <location>
        <begin position="121"/>
        <end position="147"/>
    </location>
</feature>
<dbReference type="RefSeq" id="WP_106130923.1">
    <property type="nucleotide sequence ID" value="NZ_PVZG01000029.1"/>
</dbReference>
<keyword evidence="2" id="KW-0472">Membrane</keyword>
<dbReference type="Pfam" id="PF19953">
    <property type="entry name" value="EACC1"/>
    <property type="match status" value="1"/>
</dbReference>
<comment type="caution">
    <text evidence="3">The sequence shown here is derived from an EMBL/GenBank/DDBJ whole genome shotgun (WGS) entry which is preliminary data.</text>
</comment>
<dbReference type="EMBL" id="PVZG01000029">
    <property type="protein sequence ID" value="PRY19722.1"/>
    <property type="molecule type" value="Genomic_DNA"/>
</dbReference>
<evidence type="ECO:0000313" key="3">
    <source>
        <dbReference type="EMBL" id="PRY19722.1"/>
    </source>
</evidence>
<keyword evidence="2" id="KW-0812">Transmembrane</keyword>
<name>A0A2T0RF04_9ACTN</name>
<proteinExistence type="predicted"/>
<organism evidence="3 4">
    <name type="scientific">Pseudosporangium ferrugineum</name>
    <dbReference type="NCBI Taxonomy" id="439699"/>
    <lineage>
        <taxon>Bacteria</taxon>
        <taxon>Bacillati</taxon>
        <taxon>Actinomycetota</taxon>
        <taxon>Actinomycetes</taxon>
        <taxon>Micromonosporales</taxon>
        <taxon>Micromonosporaceae</taxon>
        <taxon>Pseudosporangium</taxon>
    </lineage>
</organism>
<dbReference type="AlphaFoldDB" id="A0A2T0RF04"/>
<evidence type="ECO:0000256" key="2">
    <source>
        <dbReference type="SAM" id="Phobius"/>
    </source>
</evidence>
<accession>A0A2T0RF04</accession>
<dbReference type="Proteomes" id="UP000239209">
    <property type="component" value="Unassembled WGS sequence"/>
</dbReference>
<sequence>MPRSVLPVVLTPEDTMLEPGDWEWGEESRRLLTLLRANDLDARQRPLPPEAGQKGAATEILLALGGSGMVGAATTVLLTWLNGRSTRRVTLTFEDGGGRRSVELVGQGMSEGSMRAAMLAALGRDDTTDDGTSGDDTTPPELPPAGG</sequence>